<sequence length="233" mass="24171">MIAVSIVGYKDTGKTTLAVALGEELKSRGVRVAAAKFTHHGLDGADTDTDRLRETYGVCAGLSDSGAALFWKGKRYLPDIAPLLDCDVLVVEGGKSLGWLPRVMLLRSIADAGALDQGLALASYGTIAVPDMTNVTDVVTLADLVLARGFALPGLDCGSCGRKDCAALAREIVEGKATPDQCRARKGSVSVSVGGVPVPMNGFVSDLFSGAIMGMLRQLKGVSSGDVEITIKS</sequence>
<dbReference type="GO" id="GO:0005525">
    <property type="term" value="F:GTP binding"/>
    <property type="evidence" value="ECO:0007669"/>
    <property type="project" value="InterPro"/>
</dbReference>
<dbReference type="PANTHER" id="PTHR40072:SF1">
    <property type="entry name" value="MOLYBDOPTERIN-GUANINE DINUCLEOTIDE BIOSYNTHESIS ADAPTER PROTEIN"/>
    <property type="match status" value="1"/>
</dbReference>
<keyword evidence="7" id="KW-1185">Reference proteome</keyword>
<keyword evidence="2" id="KW-0479">Metal-binding</keyword>
<proteinExistence type="predicted"/>
<evidence type="ECO:0000256" key="2">
    <source>
        <dbReference type="ARBA" id="ARBA00022723"/>
    </source>
</evidence>
<feature type="domain" description="4Fe-4S" evidence="5">
    <location>
        <begin position="140"/>
        <end position="199"/>
    </location>
</feature>
<dbReference type="PANTHER" id="PTHR40072">
    <property type="entry name" value="MOLYBDOPTERIN-GUANINE DINUCLEOTIDE BIOSYNTHESIS ADAPTER PROTEIN-RELATED"/>
    <property type="match status" value="1"/>
</dbReference>
<organism evidence="6 7">
    <name type="scientific">Desulfobaculum xiamenense</name>
    <dbReference type="NCBI Taxonomy" id="995050"/>
    <lineage>
        <taxon>Bacteria</taxon>
        <taxon>Pseudomonadati</taxon>
        <taxon>Thermodesulfobacteriota</taxon>
        <taxon>Desulfovibrionia</taxon>
        <taxon>Desulfovibrionales</taxon>
        <taxon>Desulfovibrionaceae</taxon>
        <taxon>Desulfobaculum</taxon>
    </lineage>
</organism>
<dbReference type="PROSITE" id="PS51656">
    <property type="entry name" value="4FE4S"/>
    <property type="match status" value="1"/>
</dbReference>
<dbReference type="Gene3D" id="3.40.50.300">
    <property type="entry name" value="P-loop containing nucleotide triphosphate hydrolases"/>
    <property type="match status" value="1"/>
</dbReference>
<keyword evidence="4" id="KW-0411">Iron-sulfur</keyword>
<evidence type="ECO:0000259" key="5">
    <source>
        <dbReference type="PROSITE" id="PS51656"/>
    </source>
</evidence>
<protein>
    <submittedName>
        <fullName evidence="6">Molybdopterin-guanine dinucleotide biosynthesis protein B</fullName>
    </submittedName>
</protein>
<evidence type="ECO:0000313" key="7">
    <source>
        <dbReference type="Proteomes" id="UP000580856"/>
    </source>
</evidence>
<keyword evidence="1" id="KW-0004">4Fe-4S</keyword>
<dbReference type="InterPro" id="IPR007202">
    <property type="entry name" value="4Fe-4S_dom"/>
</dbReference>
<dbReference type="InterPro" id="IPR004435">
    <property type="entry name" value="MobB_dom"/>
</dbReference>
<keyword evidence="3" id="KW-0408">Iron</keyword>
<accession>A0A846QMB6</accession>
<evidence type="ECO:0000256" key="3">
    <source>
        <dbReference type="ARBA" id="ARBA00023004"/>
    </source>
</evidence>
<dbReference type="Gene3D" id="1.10.15.40">
    <property type="entry name" value="Electron transport complex subunit B, putative Fe-S cluster"/>
    <property type="match status" value="1"/>
</dbReference>
<dbReference type="Proteomes" id="UP000580856">
    <property type="component" value="Unassembled WGS sequence"/>
</dbReference>
<reference evidence="6 7" key="1">
    <citation type="submission" date="2020-03" db="EMBL/GenBank/DDBJ databases">
        <title>Genomic Encyclopedia of Type Strains, Phase IV (KMG-IV): sequencing the most valuable type-strain genomes for metagenomic binning, comparative biology and taxonomic classification.</title>
        <authorList>
            <person name="Goeker M."/>
        </authorList>
    </citation>
    <scope>NUCLEOTIDE SEQUENCE [LARGE SCALE GENOMIC DNA]</scope>
    <source>
        <strain evidence="6 7">DSM 24233</strain>
    </source>
</reference>
<dbReference type="InterPro" id="IPR052539">
    <property type="entry name" value="MGD_biosynthesis_adapter"/>
</dbReference>
<evidence type="ECO:0000313" key="6">
    <source>
        <dbReference type="EMBL" id="NJB66394.1"/>
    </source>
</evidence>
<name>A0A846QMB6_9BACT</name>
<dbReference type="InterPro" id="IPR027417">
    <property type="entry name" value="P-loop_NTPase"/>
</dbReference>
<dbReference type="NCBIfam" id="NF011065">
    <property type="entry name" value="PRK14494.1-4"/>
    <property type="match status" value="1"/>
</dbReference>
<dbReference type="RefSeq" id="WP_167939534.1">
    <property type="nucleotide sequence ID" value="NZ_JAATJA010000001.1"/>
</dbReference>
<dbReference type="GO" id="GO:0046872">
    <property type="term" value="F:metal ion binding"/>
    <property type="evidence" value="ECO:0007669"/>
    <property type="project" value="UniProtKB-KW"/>
</dbReference>
<dbReference type="EMBL" id="JAATJA010000001">
    <property type="protein sequence ID" value="NJB66394.1"/>
    <property type="molecule type" value="Genomic_DNA"/>
</dbReference>
<dbReference type="Pfam" id="PF03205">
    <property type="entry name" value="MobB"/>
    <property type="match status" value="1"/>
</dbReference>
<dbReference type="Pfam" id="PF04060">
    <property type="entry name" value="FeS"/>
    <property type="match status" value="1"/>
</dbReference>
<dbReference type="AlphaFoldDB" id="A0A846QMB6"/>
<gene>
    <name evidence="6" type="ORF">GGQ74_000034</name>
</gene>
<dbReference type="GO" id="GO:0051539">
    <property type="term" value="F:4 iron, 4 sulfur cluster binding"/>
    <property type="evidence" value="ECO:0007669"/>
    <property type="project" value="UniProtKB-KW"/>
</dbReference>
<comment type="caution">
    <text evidence="6">The sequence shown here is derived from an EMBL/GenBank/DDBJ whole genome shotgun (WGS) entry which is preliminary data.</text>
</comment>
<dbReference type="SUPFAM" id="SSF52540">
    <property type="entry name" value="P-loop containing nucleoside triphosphate hydrolases"/>
    <property type="match status" value="1"/>
</dbReference>
<dbReference type="GO" id="GO:0006777">
    <property type="term" value="P:Mo-molybdopterin cofactor biosynthetic process"/>
    <property type="evidence" value="ECO:0007669"/>
    <property type="project" value="InterPro"/>
</dbReference>
<evidence type="ECO:0000256" key="4">
    <source>
        <dbReference type="ARBA" id="ARBA00023014"/>
    </source>
</evidence>
<evidence type="ECO:0000256" key="1">
    <source>
        <dbReference type="ARBA" id="ARBA00022485"/>
    </source>
</evidence>